<organism evidence="1 2">
    <name type="scientific">Kribbella kalugense</name>
    <dbReference type="NCBI Taxonomy" id="2512221"/>
    <lineage>
        <taxon>Bacteria</taxon>
        <taxon>Bacillati</taxon>
        <taxon>Actinomycetota</taxon>
        <taxon>Actinomycetes</taxon>
        <taxon>Propionibacteriales</taxon>
        <taxon>Kribbellaceae</taxon>
        <taxon>Kribbella</taxon>
    </lineage>
</organism>
<evidence type="ECO:0000313" key="1">
    <source>
        <dbReference type="EMBL" id="TDW22106.1"/>
    </source>
</evidence>
<reference evidence="1 2" key="1">
    <citation type="submission" date="2019-03" db="EMBL/GenBank/DDBJ databases">
        <title>Genomic Encyclopedia of Type Strains, Phase III (KMG-III): the genomes of soil and plant-associated and newly described type strains.</title>
        <authorList>
            <person name="Whitman W."/>
        </authorList>
    </citation>
    <scope>NUCLEOTIDE SEQUENCE [LARGE SCALE GENOMIC DNA]</scope>
    <source>
        <strain evidence="1 2">VKM Ac-2570</strain>
    </source>
</reference>
<dbReference type="AlphaFoldDB" id="A0A4R7ZWN1"/>
<gene>
    <name evidence="1" type="ORF">EV650_0938</name>
</gene>
<name>A0A4R7ZWN1_9ACTN</name>
<proteinExistence type="predicted"/>
<protein>
    <submittedName>
        <fullName evidence="1">Uncharacterized protein</fullName>
    </submittedName>
</protein>
<dbReference type="Proteomes" id="UP000295447">
    <property type="component" value="Unassembled WGS sequence"/>
</dbReference>
<dbReference type="OrthoDB" id="5169316at2"/>
<dbReference type="EMBL" id="SODF01000001">
    <property type="protein sequence ID" value="TDW22106.1"/>
    <property type="molecule type" value="Genomic_DNA"/>
</dbReference>
<evidence type="ECO:0000313" key="2">
    <source>
        <dbReference type="Proteomes" id="UP000295447"/>
    </source>
</evidence>
<keyword evidence="2" id="KW-1185">Reference proteome</keyword>
<comment type="caution">
    <text evidence="1">The sequence shown here is derived from an EMBL/GenBank/DDBJ whole genome shotgun (WGS) entry which is preliminary data.</text>
</comment>
<accession>A0A4R7ZWN1</accession>
<sequence length="386" mass="44216">MTADDSHSDLAAAWHDLSQILDSMHSRLQWSDTHYLDVSDKAERVRQLGSHLSSAVVLAEQFRYSSAFALVRTSLEQVLVDWLVFLGRTFVQYQGGVDEQTWTQWQAARAAGEGWTAEVKEWSRTKKGEVRVVREGLFSEPDEAGKRKQVSIYYFLLQQYSPGLGSPTQQEDDGLIEVDELRELAKENQALWKTYLTWSSLVTNLRENELIGEADAGRLAPHYSFLSGYAHPVADLMTETYGRNFSHRWPRFDHYSSELILLYALSIGTLEVRNFLKCLKGYDDITIEDEPDIRAVLARAERSSSYFWFLGANPHPYDIWTARNALVFRQLREGKAAELPAPPPNAEVPYPRDPLKRLISMHQTASEFMSGLTYVSPWPRDDARFR</sequence>
<dbReference type="RefSeq" id="WP_134115669.1">
    <property type="nucleotide sequence ID" value="NZ_SODF01000001.1"/>
</dbReference>